<dbReference type="InterPro" id="IPR029044">
    <property type="entry name" value="Nucleotide-diphossugar_trans"/>
</dbReference>
<dbReference type="GO" id="GO:0016740">
    <property type="term" value="F:transferase activity"/>
    <property type="evidence" value="ECO:0007669"/>
    <property type="project" value="UniProtKB-KW"/>
</dbReference>
<dbReference type="SUPFAM" id="SSF53448">
    <property type="entry name" value="Nucleotide-diphospho-sugar transferases"/>
    <property type="match status" value="1"/>
</dbReference>
<evidence type="ECO:0000313" key="1">
    <source>
        <dbReference type="EMBL" id="RBL90341.1"/>
    </source>
</evidence>
<proteinExistence type="predicted"/>
<dbReference type="AlphaFoldDB" id="A0A365XWG6"/>
<dbReference type="EMBL" id="QFFJ01000002">
    <property type="protein sequence ID" value="RBL90341.1"/>
    <property type="molecule type" value="Genomic_DNA"/>
</dbReference>
<accession>A0A365XWG6</accession>
<name>A0A365XWG6_9BACT</name>
<keyword evidence="1" id="KW-0808">Transferase</keyword>
<gene>
    <name evidence="1" type="ORF">DF182_28165</name>
</gene>
<protein>
    <submittedName>
        <fullName evidence="1">Glycosyl transferase</fullName>
    </submittedName>
</protein>
<dbReference type="OrthoDB" id="9785375at2"/>
<dbReference type="Proteomes" id="UP000253410">
    <property type="component" value="Unassembled WGS sequence"/>
</dbReference>
<dbReference type="RefSeq" id="WP_113619090.1">
    <property type="nucleotide sequence ID" value="NZ_QFFJ01000002.1"/>
</dbReference>
<comment type="caution">
    <text evidence="1">The sequence shown here is derived from an EMBL/GenBank/DDBJ whole genome shotgun (WGS) entry which is preliminary data.</text>
</comment>
<evidence type="ECO:0000313" key="2">
    <source>
        <dbReference type="Proteomes" id="UP000253410"/>
    </source>
</evidence>
<sequence length="305" mass="34831">MSLAPIALFVFNRADKTQKTIAHLLQNAEAPASDIYIFSDGPRSEKDVPGIREVREYLKTVTGFKSVTVIEQEVNRGVSGSIVPGVTMVVNKHGKVIQIDDDMLVVPHFLKFMNDALDYYENDDRVACICGLLYPVKKKVPPTFFIRGADCAVWATWKRAWDLYEPDGQKLLNEIEKKKLSFLFEFHGSFPYIQMLKDQIAGRNDSWAVRWYASAFLHNKYTLYPGESLVKDNGRDDSGTNCTTTSDYDNIVGSEPIPVGNIPVKQSRQGFNAFKDFFVGLHKYPSFKRKRKRFKRWVKYLFTGA</sequence>
<organism evidence="1 2">
    <name type="scientific">Chitinophaga flava</name>
    <dbReference type="NCBI Taxonomy" id="2259036"/>
    <lineage>
        <taxon>Bacteria</taxon>
        <taxon>Pseudomonadati</taxon>
        <taxon>Bacteroidota</taxon>
        <taxon>Chitinophagia</taxon>
        <taxon>Chitinophagales</taxon>
        <taxon>Chitinophagaceae</taxon>
        <taxon>Chitinophaga</taxon>
    </lineage>
</organism>
<keyword evidence="2" id="KW-1185">Reference proteome</keyword>
<reference evidence="1 2" key="1">
    <citation type="submission" date="2018-05" db="EMBL/GenBank/DDBJ databases">
        <title>Chitinophaga sp. K3CV102501T nov., isolated from isolated from a monsoon evergreen broad-leaved forest soil.</title>
        <authorList>
            <person name="Lv Y."/>
        </authorList>
    </citation>
    <scope>NUCLEOTIDE SEQUENCE [LARGE SCALE GENOMIC DNA]</scope>
    <source>
        <strain evidence="1 2">GDMCC 1.1325</strain>
    </source>
</reference>
<dbReference type="Gene3D" id="3.90.550.10">
    <property type="entry name" value="Spore Coat Polysaccharide Biosynthesis Protein SpsA, Chain A"/>
    <property type="match status" value="1"/>
</dbReference>